<keyword evidence="2" id="KW-1185">Reference proteome</keyword>
<dbReference type="KEGG" id="nio:NITINOP_0128"/>
<evidence type="ECO:0000313" key="2">
    <source>
        <dbReference type="Proteomes" id="UP000066284"/>
    </source>
</evidence>
<gene>
    <name evidence="1" type="ORF">NITINOP_0128</name>
</gene>
<dbReference type="EMBL" id="LN885086">
    <property type="protein sequence ID" value="CUQ65104.1"/>
    <property type="molecule type" value="Genomic_DNA"/>
</dbReference>
<reference evidence="2" key="1">
    <citation type="submission" date="2015-09" db="EMBL/GenBank/DDBJ databases">
        <authorList>
            <person name="Daims H."/>
        </authorList>
    </citation>
    <scope>NUCLEOTIDE SEQUENCE [LARGE SCALE GENOMIC DNA]</scope>
</reference>
<accession>A0A0S4KP84</accession>
<protein>
    <submittedName>
        <fullName evidence="1">Uncharacterized protein</fullName>
    </submittedName>
</protein>
<sequence>MRELVGQPKILFVPDGLSIVEDVLLFT</sequence>
<name>A0A0S4KP84_9BACT</name>
<dbReference type="STRING" id="1715989.NITINOP_0128"/>
<organism evidence="1 2">
    <name type="scientific">Candidatus Nitrospira inopinata</name>
    <dbReference type="NCBI Taxonomy" id="1715989"/>
    <lineage>
        <taxon>Bacteria</taxon>
        <taxon>Pseudomonadati</taxon>
        <taxon>Nitrospirota</taxon>
        <taxon>Nitrospiria</taxon>
        <taxon>Nitrospirales</taxon>
        <taxon>Nitrospiraceae</taxon>
        <taxon>Nitrospira</taxon>
    </lineage>
</organism>
<evidence type="ECO:0000313" key="1">
    <source>
        <dbReference type="EMBL" id="CUQ65104.1"/>
    </source>
</evidence>
<proteinExistence type="predicted"/>
<dbReference type="Proteomes" id="UP000066284">
    <property type="component" value="Chromosome 1"/>
</dbReference>
<dbReference type="AlphaFoldDB" id="A0A0S4KP84"/>